<feature type="domain" description="G-protein coupled receptors family 1 profile" evidence="11">
    <location>
        <begin position="45"/>
        <end position="339"/>
    </location>
</feature>
<dbReference type="InterPro" id="IPR017452">
    <property type="entry name" value="GPCR_Rhodpsn_7TM"/>
</dbReference>
<comment type="subcellular location">
    <subcellularLocation>
        <location evidence="1">Cell membrane</location>
        <topology evidence="1">Multi-pass membrane protein</topology>
    </subcellularLocation>
</comment>
<evidence type="ECO:0000256" key="3">
    <source>
        <dbReference type="ARBA" id="ARBA00022692"/>
    </source>
</evidence>
<dbReference type="Pfam" id="PF00001">
    <property type="entry name" value="7tm_1"/>
    <property type="match status" value="1"/>
</dbReference>
<dbReference type="CDD" id="cd00637">
    <property type="entry name" value="7tm_classA_rhodopsin-like"/>
    <property type="match status" value="1"/>
</dbReference>
<feature type="transmembrane region" description="Helical" evidence="10">
    <location>
        <begin position="32"/>
        <end position="51"/>
    </location>
</feature>
<feature type="transmembrane region" description="Helical" evidence="10">
    <location>
        <begin position="194"/>
        <end position="217"/>
    </location>
</feature>
<keyword evidence="8" id="KW-0807">Transducer</keyword>
<dbReference type="SUPFAM" id="SSF81321">
    <property type="entry name" value="Family A G protein-coupled receptor-like"/>
    <property type="match status" value="1"/>
</dbReference>
<dbReference type="EMBL" id="MTYJ01000091">
    <property type="protein sequence ID" value="OQV15256.1"/>
    <property type="molecule type" value="Genomic_DNA"/>
</dbReference>
<name>A0A1W0WJ84_HYPEX</name>
<evidence type="ECO:0000256" key="8">
    <source>
        <dbReference type="ARBA" id="ARBA00023224"/>
    </source>
</evidence>
<feature type="transmembrane region" description="Helical" evidence="10">
    <location>
        <begin position="284"/>
        <end position="311"/>
    </location>
</feature>
<dbReference type="InterPro" id="IPR000276">
    <property type="entry name" value="GPCR_Rhodpsn"/>
</dbReference>
<feature type="transmembrane region" description="Helical" evidence="10">
    <location>
        <begin position="63"/>
        <end position="88"/>
    </location>
</feature>
<evidence type="ECO:0000256" key="2">
    <source>
        <dbReference type="ARBA" id="ARBA00022475"/>
    </source>
</evidence>
<keyword evidence="13" id="KW-1185">Reference proteome</keyword>
<dbReference type="AlphaFoldDB" id="A0A1W0WJ84"/>
<gene>
    <name evidence="12" type="ORF">BV898_10491</name>
</gene>
<protein>
    <recommendedName>
        <fullName evidence="11">G-protein coupled receptors family 1 profile domain-containing protein</fullName>
    </recommendedName>
</protein>
<evidence type="ECO:0000256" key="5">
    <source>
        <dbReference type="ARBA" id="ARBA00023040"/>
    </source>
</evidence>
<sequence length="356" mass="40523">MYEKDASKDVGYATTNTTEDAFGTAPFRRFRLFYFILLTFISVCASIYLLYTLIAKKFFKIHFYVFVGHLAVLYIIFGVYIIPLYIIMFETNGVWPLGQAACVAWQVISNLCTYEMEVMVVVIGMDRLWAIFWPIHYKQRRNHKNLAVSLLISWMYSGFTVLPTLIHDRLTNSYSLTVCDVSIKDNYPYWRATISMGFLVPAVSAITLYFIIACKIVRDILAKRRAVSDVEGGLRPPITAAVSEEGNVRGKRPSGHASADGARDARETEGKRQDKVKILREKRVLLVLLVVSCNYLICLLPYAVYCGLWFYNLVTPNTMAFTVCHMLMYTHPALDALAFIMTNAEIRPQIFHATSG</sequence>
<evidence type="ECO:0000256" key="7">
    <source>
        <dbReference type="ARBA" id="ARBA00023170"/>
    </source>
</evidence>
<evidence type="ECO:0000256" key="9">
    <source>
        <dbReference type="SAM" id="MobiDB-lite"/>
    </source>
</evidence>
<dbReference type="OrthoDB" id="10499152at2759"/>
<evidence type="ECO:0000313" key="13">
    <source>
        <dbReference type="Proteomes" id="UP000192578"/>
    </source>
</evidence>
<evidence type="ECO:0000256" key="10">
    <source>
        <dbReference type="SAM" id="Phobius"/>
    </source>
</evidence>
<keyword evidence="4 10" id="KW-1133">Transmembrane helix</keyword>
<proteinExistence type="predicted"/>
<dbReference type="PANTHER" id="PTHR24248">
    <property type="entry name" value="ADRENERGIC RECEPTOR-RELATED G-PROTEIN COUPLED RECEPTOR"/>
    <property type="match status" value="1"/>
</dbReference>
<evidence type="ECO:0000313" key="12">
    <source>
        <dbReference type="EMBL" id="OQV15256.1"/>
    </source>
</evidence>
<dbReference type="Gene3D" id="1.20.1070.10">
    <property type="entry name" value="Rhodopsin 7-helix transmembrane proteins"/>
    <property type="match status" value="1"/>
</dbReference>
<evidence type="ECO:0000259" key="11">
    <source>
        <dbReference type="PROSITE" id="PS50262"/>
    </source>
</evidence>
<dbReference type="GO" id="GO:0005886">
    <property type="term" value="C:plasma membrane"/>
    <property type="evidence" value="ECO:0007669"/>
    <property type="project" value="UniProtKB-SubCell"/>
</dbReference>
<comment type="caution">
    <text evidence="12">The sequence shown here is derived from an EMBL/GenBank/DDBJ whole genome shotgun (WGS) entry which is preliminary data.</text>
</comment>
<evidence type="ECO:0000256" key="1">
    <source>
        <dbReference type="ARBA" id="ARBA00004651"/>
    </source>
</evidence>
<reference evidence="13" key="1">
    <citation type="submission" date="2017-01" db="EMBL/GenBank/DDBJ databases">
        <title>Comparative genomics of anhydrobiosis in the tardigrade Hypsibius dujardini.</title>
        <authorList>
            <person name="Yoshida Y."/>
            <person name="Koutsovoulos G."/>
            <person name="Laetsch D."/>
            <person name="Stevens L."/>
            <person name="Kumar S."/>
            <person name="Horikawa D."/>
            <person name="Ishino K."/>
            <person name="Komine S."/>
            <person name="Tomita M."/>
            <person name="Blaxter M."/>
            <person name="Arakawa K."/>
        </authorList>
    </citation>
    <scope>NUCLEOTIDE SEQUENCE [LARGE SCALE GENOMIC DNA]</scope>
    <source>
        <strain evidence="13">Z151</strain>
    </source>
</reference>
<accession>A0A1W0WJ84</accession>
<keyword evidence="7" id="KW-0675">Receptor</keyword>
<organism evidence="12 13">
    <name type="scientific">Hypsibius exemplaris</name>
    <name type="common">Freshwater tardigrade</name>
    <dbReference type="NCBI Taxonomy" id="2072580"/>
    <lineage>
        <taxon>Eukaryota</taxon>
        <taxon>Metazoa</taxon>
        <taxon>Ecdysozoa</taxon>
        <taxon>Tardigrada</taxon>
        <taxon>Eutardigrada</taxon>
        <taxon>Parachela</taxon>
        <taxon>Hypsibioidea</taxon>
        <taxon>Hypsibiidae</taxon>
        <taxon>Hypsibius</taxon>
    </lineage>
</organism>
<keyword evidence="2" id="KW-1003">Cell membrane</keyword>
<keyword evidence="6 10" id="KW-0472">Membrane</keyword>
<dbReference type="PRINTS" id="PR00237">
    <property type="entry name" value="GPCRRHODOPSN"/>
</dbReference>
<evidence type="ECO:0000256" key="4">
    <source>
        <dbReference type="ARBA" id="ARBA00022989"/>
    </source>
</evidence>
<keyword evidence="3 10" id="KW-0812">Transmembrane</keyword>
<evidence type="ECO:0000256" key="6">
    <source>
        <dbReference type="ARBA" id="ARBA00023136"/>
    </source>
</evidence>
<feature type="transmembrane region" description="Helical" evidence="10">
    <location>
        <begin position="147"/>
        <end position="166"/>
    </location>
</feature>
<keyword evidence="5" id="KW-0297">G-protein coupled receptor</keyword>
<feature type="compositionally biased region" description="Basic and acidic residues" evidence="9">
    <location>
        <begin position="261"/>
        <end position="272"/>
    </location>
</feature>
<feature type="region of interest" description="Disordered" evidence="9">
    <location>
        <begin position="244"/>
        <end position="272"/>
    </location>
</feature>
<dbReference type="PROSITE" id="PS50262">
    <property type="entry name" value="G_PROTEIN_RECEP_F1_2"/>
    <property type="match status" value="1"/>
</dbReference>
<dbReference type="Proteomes" id="UP000192578">
    <property type="component" value="Unassembled WGS sequence"/>
</dbReference>
<dbReference type="GO" id="GO:0004930">
    <property type="term" value="F:G protein-coupled receptor activity"/>
    <property type="evidence" value="ECO:0007669"/>
    <property type="project" value="UniProtKB-KW"/>
</dbReference>